<dbReference type="Proteomes" id="UP001589867">
    <property type="component" value="Unassembled WGS sequence"/>
</dbReference>
<feature type="chain" id="PRO_5046712330" evidence="1">
    <location>
        <begin position="21"/>
        <end position="74"/>
    </location>
</feature>
<dbReference type="EMBL" id="JBHLUH010000068">
    <property type="protein sequence ID" value="MFC0532303.1"/>
    <property type="molecule type" value="Genomic_DNA"/>
</dbReference>
<gene>
    <name evidence="2" type="ORF">ACFFIA_32115</name>
</gene>
<feature type="signal peptide" evidence="1">
    <location>
        <begin position="1"/>
        <end position="20"/>
    </location>
</feature>
<keyword evidence="1" id="KW-0732">Signal</keyword>
<sequence>MRRRVVVAGVAVAIGLTAVAAVLAPAGAPPAVPPAMAAQPADPISRAQERLRLVPGDWRTWAAPGPRCTRTTWA</sequence>
<evidence type="ECO:0000313" key="3">
    <source>
        <dbReference type="Proteomes" id="UP001589867"/>
    </source>
</evidence>
<organism evidence="2 3">
    <name type="scientific">Phytohabitans kaempferiae</name>
    <dbReference type="NCBI Taxonomy" id="1620943"/>
    <lineage>
        <taxon>Bacteria</taxon>
        <taxon>Bacillati</taxon>
        <taxon>Actinomycetota</taxon>
        <taxon>Actinomycetes</taxon>
        <taxon>Micromonosporales</taxon>
        <taxon>Micromonosporaceae</taxon>
    </lineage>
</organism>
<accession>A0ABV6MD60</accession>
<proteinExistence type="predicted"/>
<keyword evidence="3" id="KW-1185">Reference proteome</keyword>
<evidence type="ECO:0000256" key="1">
    <source>
        <dbReference type="SAM" id="SignalP"/>
    </source>
</evidence>
<comment type="caution">
    <text evidence="2">The sequence shown here is derived from an EMBL/GenBank/DDBJ whole genome shotgun (WGS) entry which is preliminary data.</text>
</comment>
<name>A0ABV6MD60_9ACTN</name>
<reference evidence="2 3" key="1">
    <citation type="submission" date="2024-09" db="EMBL/GenBank/DDBJ databases">
        <authorList>
            <person name="Sun Q."/>
            <person name="Mori K."/>
        </authorList>
    </citation>
    <scope>NUCLEOTIDE SEQUENCE [LARGE SCALE GENOMIC DNA]</scope>
    <source>
        <strain evidence="2 3">TBRC 3947</strain>
    </source>
</reference>
<dbReference type="RefSeq" id="WP_377258089.1">
    <property type="nucleotide sequence ID" value="NZ_JBHLUH010000068.1"/>
</dbReference>
<evidence type="ECO:0000313" key="2">
    <source>
        <dbReference type="EMBL" id="MFC0532303.1"/>
    </source>
</evidence>
<protein>
    <submittedName>
        <fullName evidence="2">Uncharacterized protein</fullName>
    </submittedName>
</protein>